<evidence type="ECO:0000256" key="7">
    <source>
        <dbReference type="ARBA" id="ARBA00022490"/>
    </source>
</evidence>
<evidence type="ECO:0000256" key="10">
    <source>
        <dbReference type="ARBA" id="ARBA00022840"/>
    </source>
</evidence>
<evidence type="ECO:0000313" key="22">
    <source>
        <dbReference type="Proteomes" id="UP000075737"/>
    </source>
</evidence>
<evidence type="ECO:0000256" key="17">
    <source>
        <dbReference type="HAMAP-Rule" id="MF_00639"/>
    </source>
</evidence>
<comment type="catalytic activity">
    <reaction evidence="16 17 18">
        <text>UDP-N-acetyl-alpha-D-muramoyl-L-alanine + D-glutamate + ATP = UDP-N-acetyl-alpha-D-muramoyl-L-alanyl-D-glutamate + ADP + phosphate + H(+)</text>
        <dbReference type="Rhea" id="RHEA:16429"/>
        <dbReference type="ChEBI" id="CHEBI:15378"/>
        <dbReference type="ChEBI" id="CHEBI:29986"/>
        <dbReference type="ChEBI" id="CHEBI:30616"/>
        <dbReference type="ChEBI" id="CHEBI:43474"/>
        <dbReference type="ChEBI" id="CHEBI:83898"/>
        <dbReference type="ChEBI" id="CHEBI:83900"/>
        <dbReference type="ChEBI" id="CHEBI:456216"/>
        <dbReference type="EC" id="6.3.2.9"/>
    </reaction>
</comment>
<dbReference type="AlphaFoldDB" id="A0A161QBV9"/>
<keyword evidence="11 17" id="KW-0133">Cell shape</keyword>
<dbReference type="Gene3D" id="3.90.190.20">
    <property type="entry name" value="Mur ligase, C-terminal domain"/>
    <property type="match status" value="1"/>
</dbReference>
<dbReference type="InterPro" id="IPR013221">
    <property type="entry name" value="Mur_ligase_cen"/>
</dbReference>
<keyword evidence="8 17" id="KW-0436">Ligase</keyword>
<dbReference type="GO" id="GO:0071555">
    <property type="term" value="P:cell wall organization"/>
    <property type="evidence" value="ECO:0007669"/>
    <property type="project" value="UniProtKB-KW"/>
</dbReference>
<dbReference type="InterPro" id="IPR004101">
    <property type="entry name" value="Mur_ligase_C"/>
</dbReference>
<feature type="domain" description="Mur ligase central" evidence="20">
    <location>
        <begin position="113"/>
        <end position="291"/>
    </location>
</feature>
<dbReference type="OrthoDB" id="9809796at2"/>
<gene>
    <name evidence="17 21" type="primary">murD</name>
    <name evidence="21" type="ORF">ATZ99_09230</name>
</gene>
<dbReference type="UniPathway" id="UPA00219"/>
<evidence type="ECO:0000256" key="12">
    <source>
        <dbReference type="ARBA" id="ARBA00022984"/>
    </source>
</evidence>
<reference evidence="21 22" key="1">
    <citation type="submission" date="2015-12" db="EMBL/GenBank/DDBJ databases">
        <title>Draft genome of Thermovenabulum gondwanense isolated from a red thermophilic microbial mat colonisisng an outflow channel of a bore well.</title>
        <authorList>
            <person name="Patel B.K."/>
        </authorList>
    </citation>
    <scope>NUCLEOTIDE SEQUENCE [LARGE SCALE GENOMIC DNA]</scope>
    <source>
        <strain evidence="21 22">R270</strain>
    </source>
</reference>
<evidence type="ECO:0000256" key="16">
    <source>
        <dbReference type="ARBA" id="ARBA00047632"/>
    </source>
</evidence>
<dbReference type="GO" id="GO:0051301">
    <property type="term" value="P:cell division"/>
    <property type="evidence" value="ECO:0007669"/>
    <property type="project" value="UniProtKB-KW"/>
</dbReference>
<proteinExistence type="inferred from homology"/>
<feature type="domain" description="Mur ligase C-terminal" evidence="19">
    <location>
        <begin position="313"/>
        <end position="427"/>
    </location>
</feature>
<evidence type="ECO:0000256" key="14">
    <source>
        <dbReference type="ARBA" id="ARBA00030398"/>
    </source>
</evidence>
<comment type="function">
    <text evidence="1 17 18">Cell wall formation. Catalyzes the addition of glutamate to the nucleotide precursor UDP-N-acetylmuramoyl-L-alanine (UMA).</text>
</comment>
<evidence type="ECO:0000259" key="19">
    <source>
        <dbReference type="Pfam" id="PF02875"/>
    </source>
</evidence>
<dbReference type="Pfam" id="PF02875">
    <property type="entry name" value="Mur_ligase_C"/>
    <property type="match status" value="1"/>
</dbReference>
<dbReference type="GO" id="GO:0008764">
    <property type="term" value="F:UDP-N-acetylmuramoylalanine-D-glutamate ligase activity"/>
    <property type="evidence" value="ECO:0007669"/>
    <property type="project" value="UniProtKB-UniRule"/>
</dbReference>
<evidence type="ECO:0000256" key="5">
    <source>
        <dbReference type="ARBA" id="ARBA00012212"/>
    </source>
</evidence>
<dbReference type="PATRIC" id="fig|520767.4.peg.1018"/>
<sequence>MDVKDRKVLVVGLARSGTAACEELLKMGAKVTATDIKKEEELKEVIEKFEGKEIKLILGHHPLSLLDDVDFIVASPGVPLDIELFQRAREKNIPVLSELELGYMFNKAPIIAVTGTNGKTTTTTLIGEILKNDGKNISVAGNIGIPFIQEADKKGIKDFIVLEVSSFQLEHIISFRPHIAVILNITEDHLNYHKTFDNYIRAKARIFENQTEEDYLVLNYDDPIVFSLSKFAKSKIIYFSRKEELSQGVFVKNGVIVIKENQEILPILKAKEVGIKGSHNLENALASVAACWAARTNLNTMAESLRDFKGVEHRLEYVDTIDGVKFINDSKGTNPDAALKALEAIEDPIILIAGGYDKNADFKPFVKAFSGKVKKAILIGQTADKIEKAAKEEGFYQLEKASTLKEAVEKAKNAASPGDTVLLSPACASWDMFMNFEERGRVFKEAVYSLRERI</sequence>
<evidence type="ECO:0000256" key="11">
    <source>
        <dbReference type="ARBA" id="ARBA00022960"/>
    </source>
</evidence>
<evidence type="ECO:0000256" key="18">
    <source>
        <dbReference type="RuleBase" id="RU003664"/>
    </source>
</evidence>
<dbReference type="Pfam" id="PF08245">
    <property type="entry name" value="Mur_ligase_M"/>
    <property type="match status" value="1"/>
</dbReference>
<evidence type="ECO:0000256" key="13">
    <source>
        <dbReference type="ARBA" id="ARBA00023316"/>
    </source>
</evidence>
<keyword evidence="10 17" id="KW-0067">ATP-binding</keyword>
<evidence type="ECO:0000256" key="8">
    <source>
        <dbReference type="ARBA" id="ARBA00022598"/>
    </source>
</evidence>
<keyword evidence="12 17" id="KW-0573">Peptidoglycan synthesis</keyword>
<keyword evidence="13 17" id="KW-0961">Cell wall biogenesis/degradation</keyword>
<dbReference type="SUPFAM" id="SSF53623">
    <property type="entry name" value="MurD-like peptide ligases, catalytic domain"/>
    <property type="match status" value="1"/>
</dbReference>
<feature type="binding site" evidence="17">
    <location>
        <begin position="115"/>
        <end position="121"/>
    </location>
    <ligand>
        <name>ATP</name>
        <dbReference type="ChEBI" id="CHEBI:30616"/>
    </ligand>
</feature>
<dbReference type="STRING" id="520767.ATZ99_09230"/>
<evidence type="ECO:0000256" key="9">
    <source>
        <dbReference type="ARBA" id="ARBA00022741"/>
    </source>
</evidence>
<dbReference type="PANTHER" id="PTHR43692:SF1">
    <property type="entry name" value="UDP-N-ACETYLMURAMOYLALANINE--D-GLUTAMATE LIGASE"/>
    <property type="match status" value="1"/>
</dbReference>
<evidence type="ECO:0000256" key="3">
    <source>
        <dbReference type="ARBA" id="ARBA00004752"/>
    </source>
</evidence>
<keyword evidence="17 18" id="KW-0131">Cell cycle</keyword>
<comment type="subcellular location">
    <subcellularLocation>
        <location evidence="2 17 18">Cytoplasm</location>
    </subcellularLocation>
</comment>
<dbReference type="EMBL" id="LOHZ01000025">
    <property type="protein sequence ID" value="KYO66679.1"/>
    <property type="molecule type" value="Genomic_DNA"/>
</dbReference>
<evidence type="ECO:0000256" key="4">
    <source>
        <dbReference type="ARBA" id="ARBA00010416"/>
    </source>
</evidence>
<dbReference type="HAMAP" id="MF_00639">
    <property type="entry name" value="MurD"/>
    <property type="match status" value="1"/>
</dbReference>
<organism evidence="21 22">
    <name type="scientific">Thermovenabulum gondwanense</name>
    <dbReference type="NCBI Taxonomy" id="520767"/>
    <lineage>
        <taxon>Bacteria</taxon>
        <taxon>Bacillati</taxon>
        <taxon>Bacillota</taxon>
        <taxon>Clostridia</taxon>
        <taxon>Thermosediminibacterales</taxon>
        <taxon>Thermosediminibacteraceae</taxon>
        <taxon>Thermovenabulum</taxon>
    </lineage>
</organism>
<name>A0A161QBV9_9FIRM</name>
<evidence type="ECO:0000256" key="1">
    <source>
        <dbReference type="ARBA" id="ARBA00002734"/>
    </source>
</evidence>
<keyword evidence="7 17" id="KW-0963">Cytoplasm</keyword>
<accession>A0A161QBV9</accession>
<comment type="similarity">
    <text evidence="4 17">Belongs to the MurCDEF family.</text>
</comment>
<dbReference type="EC" id="6.3.2.9" evidence="5 17"/>
<dbReference type="GO" id="GO:0005737">
    <property type="term" value="C:cytoplasm"/>
    <property type="evidence" value="ECO:0007669"/>
    <property type="project" value="UniProtKB-SubCell"/>
</dbReference>
<dbReference type="Gene3D" id="3.40.50.720">
    <property type="entry name" value="NAD(P)-binding Rossmann-like Domain"/>
    <property type="match status" value="1"/>
</dbReference>
<comment type="pathway">
    <text evidence="3 17 18">Cell wall biogenesis; peptidoglycan biosynthesis.</text>
</comment>
<dbReference type="Proteomes" id="UP000075737">
    <property type="component" value="Unassembled WGS sequence"/>
</dbReference>
<dbReference type="Pfam" id="PF21799">
    <property type="entry name" value="MurD-like_N"/>
    <property type="match status" value="1"/>
</dbReference>
<evidence type="ECO:0000256" key="15">
    <source>
        <dbReference type="ARBA" id="ARBA00032324"/>
    </source>
</evidence>
<evidence type="ECO:0000256" key="6">
    <source>
        <dbReference type="ARBA" id="ARBA00015655"/>
    </source>
</evidence>
<keyword evidence="9 17" id="KW-0547">Nucleotide-binding</keyword>
<evidence type="ECO:0000256" key="2">
    <source>
        <dbReference type="ARBA" id="ARBA00004496"/>
    </source>
</evidence>
<keyword evidence="17 18" id="KW-0132">Cell division</keyword>
<protein>
    <recommendedName>
        <fullName evidence="6 17">UDP-N-acetylmuramoylalanine--D-glutamate ligase</fullName>
        <ecNumber evidence="5 17">6.3.2.9</ecNumber>
    </recommendedName>
    <alternativeName>
        <fullName evidence="15 17">D-glutamic acid-adding enzyme</fullName>
    </alternativeName>
    <alternativeName>
        <fullName evidence="14 17">UDP-N-acetylmuramoyl-L-alanyl-D-glutamate synthetase</fullName>
    </alternativeName>
</protein>
<dbReference type="SUPFAM" id="SSF53244">
    <property type="entry name" value="MurD-like peptide ligases, peptide-binding domain"/>
    <property type="match status" value="1"/>
</dbReference>
<evidence type="ECO:0000313" key="21">
    <source>
        <dbReference type="EMBL" id="KYO66679.1"/>
    </source>
</evidence>
<comment type="caution">
    <text evidence="21">The sequence shown here is derived from an EMBL/GenBank/DDBJ whole genome shotgun (WGS) entry which is preliminary data.</text>
</comment>
<dbReference type="InterPro" id="IPR005762">
    <property type="entry name" value="MurD"/>
</dbReference>
<dbReference type="NCBIfam" id="TIGR01087">
    <property type="entry name" value="murD"/>
    <property type="match status" value="1"/>
</dbReference>
<evidence type="ECO:0000259" key="20">
    <source>
        <dbReference type="Pfam" id="PF08245"/>
    </source>
</evidence>
<dbReference type="RefSeq" id="WP_068748074.1">
    <property type="nucleotide sequence ID" value="NZ_LOHZ01000025.1"/>
</dbReference>
<dbReference type="Gene3D" id="3.40.1190.10">
    <property type="entry name" value="Mur-like, catalytic domain"/>
    <property type="match status" value="1"/>
</dbReference>
<keyword evidence="22" id="KW-1185">Reference proteome</keyword>
<dbReference type="SUPFAM" id="SSF51984">
    <property type="entry name" value="MurCD N-terminal domain"/>
    <property type="match status" value="1"/>
</dbReference>
<dbReference type="GO" id="GO:0005524">
    <property type="term" value="F:ATP binding"/>
    <property type="evidence" value="ECO:0007669"/>
    <property type="project" value="UniProtKB-UniRule"/>
</dbReference>
<dbReference type="GO" id="GO:0008360">
    <property type="term" value="P:regulation of cell shape"/>
    <property type="evidence" value="ECO:0007669"/>
    <property type="project" value="UniProtKB-KW"/>
</dbReference>
<dbReference type="InterPro" id="IPR036615">
    <property type="entry name" value="Mur_ligase_C_dom_sf"/>
</dbReference>
<dbReference type="PANTHER" id="PTHR43692">
    <property type="entry name" value="UDP-N-ACETYLMURAMOYLALANINE--D-GLUTAMATE LIGASE"/>
    <property type="match status" value="1"/>
</dbReference>
<dbReference type="GO" id="GO:0009252">
    <property type="term" value="P:peptidoglycan biosynthetic process"/>
    <property type="evidence" value="ECO:0007669"/>
    <property type="project" value="UniProtKB-UniRule"/>
</dbReference>
<dbReference type="InterPro" id="IPR036565">
    <property type="entry name" value="Mur-like_cat_sf"/>
</dbReference>